<dbReference type="PANTHER" id="PTHR47843">
    <property type="entry name" value="BTB DOMAIN-CONTAINING PROTEIN-RELATED"/>
    <property type="match status" value="1"/>
</dbReference>
<dbReference type="Pfam" id="PF00651">
    <property type="entry name" value="BTB"/>
    <property type="match status" value="1"/>
</dbReference>
<reference evidence="3 4" key="1">
    <citation type="submission" date="2019-04" db="EMBL/GenBank/DDBJ databases">
        <title>High contiguity whole genome sequence and gene annotation resource for two Venturia nashicola isolates.</title>
        <authorList>
            <person name="Prokchorchik M."/>
            <person name="Won K."/>
            <person name="Lee Y."/>
            <person name="Choi E.D."/>
            <person name="Segonzac C."/>
            <person name="Sohn K.H."/>
        </authorList>
    </citation>
    <scope>NUCLEOTIDE SEQUENCE [LARGE SCALE GENOMIC DNA]</scope>
    <source>
        <strain evidence="3 4">PRI2</strain>
    </source>
</reference>
<dbReference type="InterPro" id="IPR011333">
    <property type="entry name" value="SKP1/BTB/POZ_sf"/>
</dbReference>
<organism evidence="3 4">
    <name type="scientific">Venturia nashicola</name>
    <dbReference type="NCBI Taxonomy" id="86259"/>
    <lineage>
        <taxon>Eukaryota</taxon>
        <taxon>Fungi</taxon>
        <taxon>Dikarya</taxon>
        <taxon>Ascomycota</taxon>
        <taxon>Pezizomycotina</taxon>
        <taxon>Dothideomycetes</taxon>
        <taxon>Pleosporomycetidae</taxon>
        <taxon>Venturiales</taxon>
        <taxon>Venturiaceae</taxon>
        <taxon>Venturia</taxon>
    </lineage>
</organism>
<evidence type="ECO:0000256" key="1">
    <source>
        <dbReference type="SAM" id="MobiDB-lite"/>
    </source>
</evidence>
<dbReference type="InterPro" id="IPR000210">
    <property type="entry name" value="BTB/POZ_dom"/>
</dbReference>
<dbReference type="AlphaFoldDB" id="A0A4Z1P3F2"/>
<gene>
    <name evidence="3" type="ORF">E6O75_ATG02989</name>
</gene>
<evidence type="ECO:0000259" key="2">
    <source>
        <dbReference type="PROSITE" id="PS50097"/>
    </source>
</evidence>
<dbReference type="CDD" id="cd18186">
    <property type="entry name" value="BTB_POZ_ZBTB_KLHL-like"/>
    <property type="match status" value="1"/>
</dbReference>
<dbReference type="OrthoDB" id="6359816at2759"/>
<name>A0A4Z1P3F2_9PEZI</name>
<accession>A0A4Z1P3F2</accession>
<sequence>MASSRQQCASSSNATQTSATEAVVRQFKVHKLILSGQSEWFVDATKPDAFVEGSTNIIAMTKDNPEAVKAMLDVLYKGNYEIATGTNPNPNPNANDEMDLLMKHLHIYALADQITSPT</sequence>
<evidence type="ECO:0000313" key="4">
    <source>
        <dbReference type="Proteomes" id="UP000298493"/>
    </source>
</evidence>
<dbReference type="EMBL" id="SNSC02000006">
    <property type="protein sequence ID" value="TID23353.1"/>
    <property type="molecule type" value="Genomic_DNA"/>
</dbReference>
<comment type="caution">
    <text evidence="3">The sequence shown here is derived from an EMBL/GenBank/DDBJ whole genome shotgun (WGS) entry which is preliminary data.</text>
</comment>
<feature type="region of interest" description="Disordered" evidence="1">
    <location>
        <begin position="1"/>
        <end position="20"/>
    </location>
</feature>
<dbReference type="Gene3D" id="3.30.710.10">
    <property type="entry name" value="Potassium Channel Kv1.1, Chain A"/>
    <property type="match status" value="1"/>
</dbReference>
<dbReference type="PROSITE" id="PS50097">
    <property type="entry name" value="BTB"/>
    <property type="match status" value="1"/>
</dbReference>
<proteinExistence type="predicted"/>
<dbReference type="Proteomes" id="UP000298493">
    <property type="component" value="Unassembled WGS sequence"/>
</dbReference>
<keyword evidence="4" id="KW-1185">Reference proteome</keyword>
<dbReference type="SUPFAM" id="SSF54695">
    <property type="entry name" value="POZ domain"/>
    <property type="match status" value="1"/>
</dbReference>
<evidence type="ECO:0000313" key="3">
    <source>
        <dbReference type="EMBL" id="TID23353.1"/>
    </source>
</evidence>
<feature type="domain" description="BTB" evidence="2">
    <location>
        <begin position="12"/>
        <end position="84"/>
    </location>
</feature>
<protein>
    <recommendedName>
        <fullName evidence="2">BTB domain-containing protein</fullName>
    </recommendedName>
</protein>